<name>A0A1X9M5P8_9BACI</name>
<evidence type="ECO:0000313" key="1">
    <source>
        <dbReference type="EMBL" id="ARK28769.1"/>
    </source>
</evidence>
<dbReference type="KEGG" id="bkw:BkAM31D_02280"/>
<proteinExistence type="predicted"/>
<dbReference type="RefSeq" id="WP_066158402.1">
    <property type="nucleotide sequence ID" value="NZ_CP020814.1"/>
</dbReference>
<dbReference type="STRING" id="199441.BkAM31D_02280"/>
<keyword evidence="2" id="KW-1185">Reference proteome</keyword>
<accession>A0A1X9M5P8</accession>
<evidence type="ECO:0000313" key="2">
    <source>
        <dbReference type="Proteomes" id="UP000193006"/>
    </source>
</evidence>
<gene>
    <name evidence="1" type="ORF">BkAM31D_02280</name>
</gene>
<organism evidence="1 2">
    <name type="scientific">Halalkalibacter krulwichiae</name>
    <dbReference type="NCBI Taxonomy" id="199441"/>
    <lineage>
        <taxon>Bacteria</taxon>
        <taxon>Bacillati</taxon>
        <taxon>Bacillota</taxon>
        <taxon>Bacilli</taxon>
        <taxon>Bacillales</taxon>
        <taxon>Bacillaceae</taxon>
        <taxon>Halalkalibacter</taxon>
    </lineage>
</organism>
<dbReference type="AlphaFoldDB" id="A0A1X9M5P8"/>
<dbReference type="EMBL" id="CP020814">
    <property type="protein sequence ID" value="ARK28769.1"/>
    <property type="molecule type" value="Genomic_DNA"/>
</dbReference>
<reference evidence="1 2" key="1">
    <citation type="submission" date="2017-04" db="EMBL/GenBank/DDBJ databases">
        <title>Bacillus krulwichiae AM31D Genome sequencing and assembly.</title>
        <authorList>
            <person name="Krulwich T.A."/>
            <person name="Anastor L."/>
            <person name="Ehrlich R."/>
            <person name="Ehrlich G.D."/>
            <person name="Janto B."/>
        </authorList>
    </citation>
    <scope>NUCLEOTIDE SEQUENCE [LARGE SCALE GENOMIC DNA]</scope>
    <source>
        <strain evidence="1 2">AM31D</strain>
    </source>
</reference>
<dbReference type="Proteomes" id="UP000193006">
    <property type="component" value="Chromosome"/>
</dbReference>
<sequence>MIHIKHCPQYTDVYKGNWIVARIYEDGNGGKFVKVLADGYDAVAASEAEALSIIKGRVM</sequence>
<protein>
    <submittedName>
        <fullName evidence="1">Uncharacterized protein</fullName>
    </submittedName>
</protein>